<dbReference type="AlphaFoldDB" id="Q6A942"/>
<proteinExistence type="predicted"/>
<sequence>MLEASSHHDVTQKCYREAVNHRGRSVVRRQGQQRKVLADVLPGKVATCLGALAQPVRAGDS</sequence>
<dbReference type="Proteomes" id="UP000000603">
    <property type="component" value="Chromosome"/>
</dbReference>
<evidence type="ECO:0000313" key="1">
    <source>
        <dbReference type="EMBL" id="AAT82724.1"/>
    </source>
</evidence>
<name>Q6A942_CUTAK</name>
<dbReference type="KEGG" id="pac:PPA0971"/>
<evidence type="ECO:0000313" key="2">
    <source>
        <dbReference type="Proteomes" id="UP000000603"/>
    </source>
</evidence>
<organism evidence="1 2">
    <name type="scientific">Cutibacterium acnes (strain DSM 16379 / KPA171202)</name>
    <name type="common">Propionibacterium acnes</name>
    <dbReference type="NCBI Taxonomy" id="267747"/>
    <lineage>
        <taxon>Bacteria</taxon>
        <taxon>Bacillati</taxon>
        <taxon>Actinomycetota</taxon>
        <taxon>Actinomycetes</taxon>
        <taxon>Propionibacteriales</taxon>
        <taxon>Propionibacteriaceae</taxon>
        <taxon>Cutibacterium</taxon>
    </lineage>
</organism>
<dbReference type="HOGENOM" id="CLU_2919003_0_0_11"/>
<dbReference type="EnsemblBacteria" id="AAT82724">
    <property type="protein sequence ID" value="AAT82724"/>
    <property type="gene ID" value="PPA0971"/>
</dbReference>
<gene>
    <name evidence="1" type="ordered locus">PPA0971</name>
</gene>
<dbReference type="EMBL" id="AE017283">
    <property type="protein sequence ID" value="AAT82724.1"/>
    <property type="molecule type" value="Genomic_DNA"/>
</dbReference>
<reference evidence="1 2" key="1">
    <citation type="journal article" date="2004" name="Science">
        <title>The complete genome sequence of Propionibacterium acnes, a commensal of human skin.</title>
        <authorList>
            <person name="Bruggemann H."/>
            <person name="Henne A."/>
            <person name="Hoster F."/>
            <person name="Liesegang H."/>
            <person name="Wiezer A."/>
            <person name="Strittmatter A."/>
            <person name="Hujer S."/>
            <person name="Durre P."/>
            <person name="Gottschalk G."/>
        </authorList>
    </citation>
    <scope>NUCLEOTIDE SEQUENCE [LARGE SCALE GENOMIC DNA]</scope>
    <source>
        <strain evidence="2">DSM 16379 / KPA171202</strain>
    </source>
</reference>
<protein>
    <submittedName>
        <fullName evidence="1">Uncharacterized protein</fullName>
    </submittedName>
</protein>
<accession>Q6A942</accession>